<feature type="compositionally biased region" description="Basic and acidic residues" evidence="1">
    <location>
        <begin position="408"/>
        <end position="417"/>
    </location>
</feature>
<evidence type="ECO:0000256" key="1">
    <source>
        <dbReference type="SAM" id="MobiDB-lite"/>
    </source>
</evidence>
<evidence type="ECO:0000313" key="3">
    <source>
        <dbReference type="Proteomes" id="UP000054144"/>
    </source>
</evidence>
<name>A0A0D7AGR2_9AGAR</name>
<dbReference type="EMBL" id="KN881675">
    <property type="protein sequence ID" value="KIY50622.1"/>
    <property type="molecule type" value="Genomic_DNA"/>
</dbReference>
<dbReference type="OrthoDB" id="3218112at2759"/>
<evidence type="ECO:0008006" key="4">
    <source>
        <dbReference type="Google" id="ProtNLM"/>
    </source>
</evidence>
<dbReference type="AlphaFoldDB" id="A0A0D7AGR2"/>
<feature type="region of interest" description="Disordered" evidence="1">
    <location>
        <begin position="385"/>
        <end position="417"/>
    </location>
</feature>
<protein>
    <recommendedName>
        <fullName evidence="4">BTB domain-containing protein</fullName>
    </recommendedName>
</protein>
<sequence>MPVAPEKRSMAASDISLASDQVSFKKRRTDNDECTSSDSENVKSHIRDFSAPFIKDEPDNLERRARLSIFSTYPRSEQHWNEDGNLVLCAEKTLLCVHRGVLKRHTTVFCYLEEHNVLDDGHAGVQTVVTAELERLHGNPVVRVKGTLKAWEELLDALYQPYYFLKPINSSDFRRLKDLLSTATLYRFYGVRKQALSSLNKLIPTTLDAYLKNSSPVALHDLCAAIPDLYRYNAPLFLPFVYLSIISKHSHLDIPGLPSHLLSFRDKCHALSGAMEVLHQQQETSFKFFMDQRARKSVIPASACSCGITCLQRALPNMSPSTTYDPITYIMPFVSCEVYIDDLRKHFFCAGALQAMRQSHTAGREDMWERLPRCFDLGTWDELKEEQEVDNQAPTPIATNASSRRDRRVREYQEATR</sequence>
<keyword evidence="3" id="KW-1185">Reference proteome</keyword>
<proteinExistence type="predicted"/>
<evidence type="ECO:0000313" key="2">
    <source>
        <dbReference type="EMBL" id="KIY50622.1"/>
    </source>
</evidence>
<feature type="compositionally biased region" description="Polar residues" evidence="1">
    <location>
        <begin position="390"/>
        <end position="402"/>
    </location>
</feature>
<organism evidence="2 3">
    <name type="scientific">Fistulina hepatica ATCC 64428</name>
    <dbReference type="NCBI Taxonomy" id="1128425"/>
    <lineage>
        <taxon>Eukaryota</taxon>
        <taxon>Fungi</taxon>
        <taxon>Dikarya</taxon>
        <taxon>Basidiomycota</taxon>
        <taxon>Agaricomycotina</taxon>
        <taxon>Agaricomycetes</taxon>
        <taxon>Agaricomycetidae</taxon>
        <taxon>Agaricales</taxon>
        <taxon>Fistulinaceae</taxon>
        <taxon>Fistulina</taxon>
    </lineage>
</organism>
<dbReference type="Proteomes" id="UP000054144">
    <property type="component" value="Unassembled WGS sequence"/>
</dbReference>
<gene>
    <name evidence="2" type="ORF">FISHEDRAFT_71659</name>
</gene>
<accession>A0A0D7AGR2</accession>
<reference evidence="2 3" key="1">
    <citation type="journal article" date="2015" name="Fungal Genet. Biol.">
        <title>Evolution of novel wood decay mechanisms in Agaricales revealed by the genome sequences of Fistulina hepatica and Cylindrobasidium torrendii.</title>
        <authorList>
            <person name="Floudas D."/>
            <person name="Held B.W."/>
            <person name="Riley R."/>
            <person name="Nagy L.G."/>
            <person name="Koehler G."/>
            <person name="Ransdell A.S."/>
            <person name="Younus H."/>
            <person name="Chow J."/>
            <person name="Chiniquy J."/>
            <person name="Lipzen A."/>
            <person name="Tritt A."/>
            <person name="Sun H."/>
            <person name="Haridas S."/>
            <person name="LaButti K."/>
            <person name="Ohm R.A."/>
            <person name="Kues U."/>
            <person name="Blanchette R.A."/>
            <person name="Grigoriev I.V."/>
            <person name="Minto R.E."/>
            <person name="Hibbett D.S."/>
        </authorList>
    </citation>
    <scope>NUCLEOTIDE SEQUENCE [LARGE SCALE GENOMIC DNA]</scope>
    <source>
        <strain evidence="2 3">ATCC 64428</strain>
    </source>
</reference>